<evidence type="ECO:0000256" key="1">
    <source>
        <dbReference type="SAM" id="Phobius"/>
    </source>
</evidence>
<dbReference type="Proteomes" id="UP000789405">
    <property type="component" value="Unassembled WGS sequence"/>
</dbReference>
<reference evidence="2" key="1">
    <citation type="submission" date="2021-06" db="EMBL/GenBank/DDBJ databases">
        <authorList>
            <person name="Kallberg Y."/>
            <person name="Tangrot J."/>
            <person name="Rosling A."/>
        </authorList>
    </citation>
    <scope>NUCLEOTIDE SEQUENCE</scope>
    <source>
        <strain evidence="2">MA453B</strain>
    </source>
</reference>
<gene>
    <name evidence="2" type="ORF">DERYTH_LOCUS6786</name>
</gene>
<keyword evidence="3" id="KW-1185">Reference proteome</keyword>
<protein>
    <submittedName>
        <fullName evidence="2">17969_t:CDS:1</fullName>
    </submittedName>
</protein>
<dbReference type="OrthoDB" id="6068913at2759"/>
<keyword evidence="1" id="KW-1133">Transmembrane helix</keyword>
<feature type="transmembrane region" description="Helical" evidence="1">
    <location>
        <begin position="610"/>
        <end position="631"/>
    </location>
</feature>
<dbReference type="EMBL" id="CAJVPY010003146">
    <property type="protein sequence ID" value="CAG8583023.1"/>
    <property type="molecule type" value="Genomic_DNA"/>
</dbReference>
<proteinExistence type="predicted"/>
<dbReference type="AlphaFoldDB" id="A0A9N9BX85"/>
<keyword evidence="1" id="KW-0812">Transmembrane</keyword>
<evidence type="ECO:0000313" key="3">
    <source>
        <dbReference type="Proteomes" id="UP000789405"/>
    </source>
</evidence>
<feature type="transmembrane region" description="Helical" evidence="1">
    <location>
        <begin position="638"/>
        <end position="671"/>
    </location>
</feature>
<organism evidence="2 3">
    <name type="scientific">Dentiscutata erythropus</name>
    <dbReference type="NCBI Taxonomy" id="1348616"/>
    <lineage>
        <taxon>Eukaryota</taxon>
        <taxon>Fungi</taxon>
        <taxon>Fungi incertae sedis</taxon>
        <taxon>Mucoromycota</taxon>
        <taxon>Glomeromycotina</taxon>
        <taxon>Glomeromycetes</taxon>
        <taxon>Diversisporales</taxon>
        <taxon>Gigasporaceae</taxon>
        <taxon>Dentiscutata</taxon>
    </lineage>
</organism>
<accession>A0A9N9BX85</accession>
<comment type="caution">
    <text evidence="2">The sequence shown here is derived from an EMBL/GenBank/DDBJ whole genome shotgun (WGS) entry which is preliminary data.</text>
</comment>
<feature type="transmembrane region" description="Helical" evidence="1">
    <location>
        <begin position="724"/>
        <end position="748"/>
    </location>
</feature>
<name>A0A9N9BX85_9GLOM</name>
<sequence>MEETENSEKTETIIFFEEEPHTVSEICVSKDGKYIITYDQVNDSLLGWIVDDDDVRADNEIGIFKIERQQEEQDENLLFKITSIKTKIAMIVFNDKGYGIVDLKAKCKIICPSQFYNTSPEFMEFSSIDELIIFAEEEEIIYIYSANFKKNMWIKSMALKISIYMESLDYFGITGEEFAEEMDRIERVIAPDLNSKCMYLITNNGMLLLDRETKTTETRITYDSVFKMLITDETLLVTEKIEIDKHNKTDNTDNTDKPVQEKEKRRTINVKSIRTGLVVRTFDIPSLALNEEDNEKWYIIRSLDSLYIIAFINTNILLLNIVDGSVYVIKDDLNEEIKTIVNENLSDFNIFTIYVPTNTLFGIQDNKILKKNFRNLDFRKLFYNQHLDVLIWNTYLNTQEPDVNLYPICPDIQELKRIKQLPIDALKRRRKDLCIFHFDLNMKSATLQYYWRIFNTNEDSFIPFNLENELFLPRTDFYKSISSGDVSDLQGNWTDAVIEDKFSLSAYGEDLVLCFTYLRASFLVIGILEKWIKWFTKSPRENFHFLKIISILYPELYKSFPEYMNNLNESLRFTLDKEMWCGHLGTHLEGAFILPIITAFCMLQGDASNWSILISIADLLVGLKFILYFRVLESFGAYYAIIIGVAKAIFAFLVMIVLIIVSFGLAFYVLLKPSSTVYYDQPGNQTNDENNPWSFASSYYQVYENGTIGSNPVLIAQPDENEDMFAYIPTSLFAIYGYLADIELFYLLPHQRRWQSWFPNMIYYYVPASEITKDMHEKTKDSEQSVKEFKSKNKALLDLTQYNS</sequence>
<keyword evidence="1" id="KW-0472">Membrane</keyword>
<evidence type="ECO:0000313" key="2">
    <source>
        <dbReference type="EMBL" id="CAG8583023.1"/>
    </source>
</evidence>